<organism evidence="2 3">
    <name type="scientific">Aristolochia fimbriata</name>
    <name type="common">White veined hardy Dutchman's pipe vine</name>
    <dbReference type="NCBI Taxonomy" id="158543"/>
    <lineage>
        <taxon>Eukaryota</taxon>
        <taxon>Viridiplantae</taxon>
        <taxon>Streptophyta</taxon>
        <taxon>Embryophyta</taxon>
        <taxon>Tracheophyta</taxon>
        <taxon>Spermatophyta</taxon>
        <taxon>Magnoliopsida</taxon>
        <taxon>Magnoliidae</taxon>
        <taxon>Piperales</taxon>
        <taxon>Aristolochiaceae</taxon>
        <taxon>Aristolochia</taxon>
    </lineage>
</organism>
<keyword evidence="3" id="KW-1185">Reference proteome</keyword>
<comment type="caution">
    <text evidence="2">The sequence shown here is derived from an EMBL/GenBank/DDBJ whole genome shotgun (WGS) entry which is preliminary data.</text>
</comment>
<accession>A0AAV7EKS3</accession>
<gene>
    <name evidence="2" type="ORF">H6P81_008431</name>
</gene>
<evidence type="ECO:0000313" key="3">
    <source>
        <dbReference type="Proteomes" id="UP000825729"/>
    </source>
</evidence>
<evidence type="ECO:0000256" key="1">
    <source>
        <dbReference type="SAM" id="MobiDB-lite"/>
    </source>
</evidence>
<feature type="compositionally biased region" description="Low complexity" evidence="1">
    <location>
        <begin position="46"/>
        <end position="64"/>
    </location>
</feature>
<dbReference type="EMBL" id="JAINDJ010000004">
    <property type="protein sequence ID" value="KAG9448466.1"/>
    <property type="molecule type" value="Genomic_DNA"/>
</dbReference>
<feature type="region of interest" description="Disordered" evidence="1">
    <location>
        <begin position="40"/>
        <end position="70"/>
    </location>
</feature>
<reference evidence="2 3" key="1">
    <citation type="submission" date="2021-07" db="EMBL/GenBank/DDBJ databases">
        <title>The Aristolochia fimbriata genome: insights into angiosperm evolution, floral development and chemical biosynthesis.</title>
        <authorList>
            <person name="Jiao Y."/>
        </authorList>
    </citation>
    <scope>NUCLEOTIDE SEQUENCE [LARGE SCALE GENOMIC DNA]</scope>
    <source>
        <strain evidence="2">IBCAS-2021</strain>
        <tissue evidence="2">Leaf</tissue>
    </source>
</reference>
<name>A0AAV7EKS3_ARIFI</name>
<evidence type="ECO:0000313" key="2">
    <source>
        <dbReference type="EMBL" id="KAG9448466.1"/>
    </source>
</evidence>
<dbReference type="AlphaFoldDB" id="A0AAV7EKS3"/>
<protein>
    <submittedName>
        <fullName evidence="2">Uncharacterized protein</fullName>
    </submittedName>
</protein>
<sequence>MLVGVLNWGVMARLRIGQHMRFISVRIVCDAAGGFHPEPVPALTGTSSNTCPSRSSSPTRCSPPADVRDSEGRAPLFLGLSLLQVHGGRARRPRSRSQDVEDG</sequence>
<dbReference type="Proteomes" id="UP000825729">
    <property type="component" value="Unassembled WGS sequence"/>
</dbReference>
<proteinExistence type="predicted"/>